<dbReference type="KEGG" id="msi:Msm_1509"/>
<gene>
    <name evidence="1" type="ordered locus">Msm_1509</name>
</gene>
<dbReference type="BioCyc" id="MSMI420247:GHWZ-1547-MONOMER"/>
<dbReference type="EMBL" id="CP000678">
    <property type="protein sequence ID" value="ABQ87714.1"/>
    <property type="molecule type" value="Genomic_DNA"/>
</dbReference>
<proteinExistence type="predicted"/>
<keyword evidence="2" id="KW-1185">Reference proteome</keyword>
<evidence type="ECO:0000313" key="1">
    <source>
        <dbReference type="EMBL" id="ABQ87714.1"/>
    </source>
</evidence>
<name>A5UND6_METS3</name>
<dbReference type="PATRIC" id="fig|420247.28.peg.1501"/>
<reference evidence="1 2" key="1">
    <citation type="journal article" date="2007" name="Proc. Natl. Acad. Sci. U.S.A.">
        <title>Genomic and metabolic adaptations of Methanobrevibacter smithii to the human gut.</title>
        <authorList>
            <person name="Samuel B.S."/>
            <person name="Hansen E.E."/>
            <person name="Manchester J.K."/>
            <person name="Coutinho P.M."/>
            <person name="Henrissat B."/>
            <person name="Fulton R."/>
            <person name="Latreille P."/>
            <person name="Kim K."/>
            <person name="Wilson R.K."/>
            <person name="Gordon J.I."/>
        </authorList>
    </citation>
    <scope>NUCLEOTIDE SEQUENCE [LARGE SCALE GENOMIC DNA]</scope>
    <source>
        <strain evidence="2">ATCC 35061 / DSM 861 / OCM 144 / PS</strain>
    </source>
</reference>
<dbReference type="HOGENOM" id="CLU_1954701_0_0_2"/>
<dbReference type="EnsemblBacteria" id="ABQ87714">
    <property type="protein sequence ID" value="ABQ87714"/>
    <property type="gene ID" value="Msm_1509"/>
</dbReference>
<dbReference type="Proteomes" id="UP000001992">
    <property type="component" value="Chromosome"/>
</dbReference>
<dbReference type="AlphaFoldDB" id="A5UND6"/>
<sequence length="136" mass="14791">MKNKNDEFMDLSKKAIVIVCLVIAVLCGGIIAATLFSEPESIDEVNITNNNTTEADNYVAESSDGAKTEKSYGYCAVCGKALSASEANNEYTQGKVCHSCANNPPGGPDYANQKLKEAYPDEYYWLETGYEDSYGE</sequence>
<accession>A5UND6</accession>
<evidence type="ECO:0000313" key="2">
    <source>
        <dbReference type="Proteomes" id="UP000001992"/>
    </source>
</evidence>
<protein>
    <submittedName>
        <fullName evidence="1">Uncharacterized protein</fullName>
    </submittedName>
</protein>
<dbReference type="STRING" id="420247.Msm_1509"/>
<organism evidence="1 2">
    <name type="scientific">Methanobrevibacter smithii (strain ATCC 35061 / DSM 861 / OCM 144 / PS)</name>
    <dbReference type="NCBI Taxonomy" id="420247"/>
    <lineage>
        <taxon>Archaea</taxon>
        <taxon>Methanobacteriati</taxon>
        <taxon>Methanobacteriota</taxon>
        <taxon>Methanomada group</taxon>
        <taxon>Methanobacteria</taxon>
        <taxon>Methanobacteriales</taxon>
        <taxon>Methanobacteriaceae</taxon>
        <taxon>Methanobrevibacter</taxon>
    </lineage>
</organism>